<dbReference type="OrthoDB" id="5271495at2759"/>
<dbReference type="EMBL" id="LCZI01001260">
    <property type="protein sequence ID" value="KKZ61647.1"/>
    <property type="molecule type" value="Genomic_DNA"/>
</dbReference>
<dbReference type="InterPro" id="IPR046670">
    <property type="entry name" value="DUF6540"/>
</dbReference>
<dbReference type="Proteomes" id="UP000034164">
    <property type="component" value="Unassembled WGS sequence"/>
</dbReference>
<name>A0A0G2HU05_9EURO</name>
<evidence type="ECO:0000313" key="2">
    <source>
        <dbReference type="Proteomes" id="UP000034164"/>
    </source>
</evidence>
<accession>A0A0G2HU05</accession>
<proteinExistence type="predicted"/>
<gene>
    <name evidence="1" type="ORF">EMCG_03832</name>
</gene>
<protein>
    <submittedName>
        <fullName evidence="1">Uncharacterized protein</fullName>
    </submittedName>
</protein>
<dbReference type="VEuPathDB" id="FungiDB:EMCG_03832"/>
<dbReference type="Pfam" id="PF20174">
    <property type="entry name" value="DUF6540"/>
    <property type="match status" value="1"/>
</dbReference>
<comment type="caution">
    <text evidence="1">The sequence shown here is derived from an EMBL/GenBank/DDBJ whole genome shotgun (WGS) entry which is preliminary data.</text>
</comment>
<organism evidence="1 2">
    <name type="scientific">[Emmonsia] crescens</name>
    <dbReference type="NCBI Taxonomy" id="73230"/>
    <lineage>
        <taxon>Eukaryota</taxon>
        <taxon>Fungi</taxon>
        <taxon>Dikarya</taxon>
        <taxon>Ascomycota</taxon>
        <taxon>Pezizomycotina</taxon>
        <taxon>Eurotiomycetes</taxon>
        <taxon>Eurotiomycetidae</taxon>
        <taxon>Onygenales</taxon>
        <taxon>Ajellomycetaceae</taxon>
        <taxon>Emergomyces</taxon>
    </lineage>
</organism>
<dbReference type="AlphaFoldDB" id="A0A0G2HU05"/>
<reference evidence="2" key="1">
    <citation type="journal article" date="2015" name="PLoS Genet.">
        <title>The dynamic genome and transcriptome of the human fungal pathogen Blastomyces and close relative Emmonsia.</title>
        <authorList>
            <person name="Munoz J.F."/>
            <person name="Gauthier G.M."/>
            <person name="Desjardins C.A."/>
            <person name="Gallo J.E."/>
            <person name="Holder J."/>
            <person name="Sullivan T.D."/>
            <person name="Marty A.J."/>
            <person name="Carmen J.C."/>
            <person name="Chen Z."/>
            <person name="Ding L."/>
            <person name="Gujja S."/>
            <person name="Magrini V."/>
            <person name="Misas E."/>
            <person name="Mitreva M."/>
            <person name="Priest M."/>
            <person name="Saif S."/>
            <person name="Whiston E.A."/>
            <person name="Young S."/>
            <person name="Zeng Q."/>
            <person name="Goldman W.E."/>
            <person name="Mardis E.R."/>
            <person name="Taylor J.W."/>
            <person name="McEwen J.G."/>
            <person name="Clay O.K."/>
            <person name="Klein B.S."/>
            <person name="Cuomo C.A."/>
        </authorList>
    </citation>
    <scope>NUCLEOTIDE SEQUENCE [LARGE SCALE GENOMIC DNA]</scope>
    <source>
        <strain evidence="2">UAMH 3008</strain>
    </source>
</reference>
<evidence type="ECO:0000313" key="1">
    <source>
        <dbReference type="EMBL" id="KKZ61647.1"/>
    </source>
</evidence>
<sequence length="147" mass="16374">MAYHLAISIYGPGTDPNHRSHWGFLIYKPGENVGDLLHTPVIDLTRLWYQFEERSGVPVVSKQSAGRFKIATLTENQRQAVKLIIKAEPPPRDGKKKCQDWVLDTIISLEVEELVEAGTAERVGHFVGKPAVEVAEMIGEDWIAAIA</sequence>